<dbReference type="GO" id="GO:0006629">
    <property type="term" value="P:lipid metabolic process"/>
    <property type="evidence" value="ECO:0007669"/>
    <property type="project" value="InterPro"/>
</dbReference>
<evidence type="ECO:0008006" key="5">
    <source>
        <dbReference type="Google" id="ProtNLM"/>
    </source>
</evidence>
<dbReference type="PANTHER" id="PTHR31595:SF57">
    <property type="entry name" value="OS04G0481900 PROTEIN"/>
    <property type="match status" value="1"/>
</dbReference>
<dbReference type="OrthoDB" id="1077582at2759"/>
<evidence type="ECO:0000256" key="2">
    <source>
        <dbReference type="SAM" id="Phobius"/>
    </source>
</evidence>
<accession>A0A5C3ECC9</accession>
<dbReference type="AlphaFoldDB" id="A0A5C3ECC9"/>
<dbReference type="Proteomes" id="UP000324022">
    <property type="component" value="Unassembled WGS sequence"/>
</dbReference>
<keyword evidence="4" id="KW-1185">Reference proteome</keyword>
<dbReference type="InterPro" id="IPR044851">
    <property type="entry name" value="Wax_synthase"/>
</dbReference>
<keyword evidence="2" id="KW-0472">Membrane</keyword>
<reference evidence="3 4" key="1">
    <citation type="submission" date="2018-03" db="EMBL/GenBank/DDBJ databases">
        <authorList>
            <person name="Guldener U."/>
        </authorList>
    </citation>
    <scope>NUCLEOTIDE SEQUENCE [LARGE SCALE GENOMIC DNA]</scope>
    <source>
        <strain evidence="3 4">NBRC100155</strain>
    </source>
</reference>
<name>A0A5C3ECC9_9BASI</name>
<protein>
    <recommendedName>
        <fullName evidence="5">Wax synthase domain-containing protein</fullName>
    </recommendedName>
</protein>
<feature type="region of interest" description="Disordered" evidence="1">
    <location>
        <begin position="311"/>
        <end position="382"/>
    </location>
</feature>
<evidence type="ECO:0000313" key="3">
    <source>
        <dbReference type="EMBL" id="SPO27236.1"/>
    </source>
</evidence>
<feature type="transmembrane region" description="Helical" evidence="2">
    <location>
        <begin position="91"/>
        <end position="107"/>
    </location>
</feature>
<sequence length="504" mass="56126">MSFQDKASTFFASLAGKETHSKLGFKLLASDPVLDTARKFGYKVVEYDVPPYPLWTAGIIAVRMLSFIVGSAVVAFFLYHKLAVKSQLGKWFSILSLIVSLLAWPLVTGRSGVMLLDFWRPALGFRSCLLVWDIFHIRSVQEVNSWSFARFFAQLWTFPKELDDIADRTAEEGYQRNARWENLKGMPKVAIEAVAMFGALYFIPPFELTRNMSQLAYHCYCDALGLCILMALALFGDGLLKLLGILINVEMADMFENPLGTTNIRLFWSHWNRAIASVLHRVVFGGGKTKTQIRRKKAAAAAAANKNFSHMDGLSETDAGHTSGEDEHAHSNGGRRRNASGLKPLSQVNDADSELRKRGGNAKSTKSTNANSTRSGTATPAKKSSFLPKAAAAIVTFAMSGIFHEHITYFTLGFANGENFVFFLLNGVATVTATWFKRTYPEINNKIPTLVSVLMLHAFFLAVIPLFCSPFIKSGFFVQLEALRYELMPIRDRPRGSFIYLFGQ</sequence>
<feature type="compositionally biased region" description="Polar residues" evidence="1">
    <location>
        <begin position="362"/>
        <end position="378"/>
    </location>
</feature>
<keyword evidence="2" id="KW-1133">Transmembrane helix</keyword>
<evidence type="ECO:0000313" key="4">
    <source>
        <dbReference type="Proteomes" id="UP000324022"/>
    </source>
</evidence>
<dbReference type="GO" id="GO:0008374">
    <property type="term" value="F:O-acyltransferase activity"/>
    <property type="evidence" value="ECO:0007669"/>
    <property type="project" value="InterPro"/>
</dbReference>
<feature type="transmembrane region" description="Helical" evidence="2">
    <location>
        <begin position="185"/>
        <end position="203"/>
    </location>
</feature>
<dbReference type="PANTHER" id="PTHR31595">
    <property type="entry name" value="LONG-CHAIN-ALCOHOL O-FATTY-ACYLTRANSFERASE 3-RELATED"/>
    <property type="match status" value="1"/>
</dbReference>
<dbReference type="EMBL" id="OOIN01000017">
    <property type="protein sequence ID" value="SPO27236.1"/>
    <property type="molecule type" value="Genomic_DNA"/>
</dbReference>
<gene>
    <name evidence="3" type="ORF">UTRI_10353</name>
</gene>
<feature type="transmembrane region" description="Helical" evidence="2">
    <location>
        <begin position="449"/>
        <end position="472"/>
    </location>
</feature>
<feature type="transmembrane region" description="Helical" evidence="2">
    <location>
        <begin position="54"/>
        <end position="79"/>
    </location>
</feature>
<keyword evidence="2" id="KW-0812">Transmembrane</keyword>
<feature type="transmembrane region" description="Helical" evidence="2">
    <location>
        <begin position="215"/>
        <end position="235"/>
    </location>
</feature>
<evidence type="ECO:0000256" key="1">
    <source>
        <dbReference type="SAM" id="MobiDB-lite"/>
    </source>
</evidence>
<organism evidence="3 4">
    <name type="scientific">Ustilago trichophora</name>
    <dbReference type="NCBI Taxonomy" id="86804"/>
    <lineage>
        <taxon>Eukaryota</taxon>
        <taxon>Fungi</taxon>
        <taxon>Dikarya</taxon>
        <taxon>Basidiomycota</taxon>
        <taxon>Ustilaginomycotina</taxon>
        <taxon>Ustilaginomycetes</taxon>
        <taxon>Ustilaginales</taxon>
        <taxon>Ustilaginaceae</taxon>
        <taxon>Ustilago</taxon>
    </lineage>
</organism>
<proteinExistence type="predicted"/>